<dbReference type="Proteomes" id="UP000460435">
    <property type="component" value="Unassembled WGS sequence"/>
</dbReference>
<keyword evidence="2 6" id="KW-0031">Aminopeptidase</keyword>
<dbReference type="AlphaFoldDB" id="A0A7K3MAH2"/>
<organism evidence="9 10">
    <name type="scientific">Phytoactinopolyspora mesophila</name>
    <dbReference type="NCBI Taxonomy" id="2650750"/>
    <lineage>
        <taxon>Bacteria</taxon>
        <taxon>Bacillati</taxon>
        <taxon>Actinomycetota</taxon>
        <taxon>Actinomycetes</taxon>
        <taxon>Jiangellales</taxon>
        <taxon>Jiangellaceae</taxon>
        <taxon>Phytoactinopolyspora</taxon>
    </lineage>
</organism>
<dbReference type="GO" id="GO:0070006">
    <property type="term" value="F:metalloaminopeptidase activity"/>
    <property type="evidence" value="ECO:0007669"/>
    <property type="project" value="UniProtKB-UniRule"/>
</dbReference>
<dbReference type="InterPro" id="IPR000994">
    <property type="entry name" value="Pept_M24"/>
</dbReference>
<dbReference type="InterPro" id="IPR002467">
    <property type="entry name" value="Pept_M24A_MAP1"/>
</dbReference>
<dbReference type="EMBL" id="WLZY01000009">
    <property type="protein sequence ID" value="NDL59972.1"/>
    <property type="molecule type" value="Genomic_DNA"/>
</dbReference>
<feature type="binding site" evidence="6">
    <location>
        <position position="239"/>
    </location>
    <ligand>
        <name>a divalent metal cation</name>
        <dbReference type="ChEBI" id="CHEBI:60240"/>
        <label>2</label>
        <note>catalytic</note>
    </ligand>
</feature>
<evidence type="ECO:0000256" key="4">
    <source>
        <dbReference type="ARBA" id="ARBA00022723"/>
    </source>
</evidence>
<keyword evidence="3 6" id="KW-0645">Protease</keyword>
<dbReference type="Pfam" id="PF00557">
    <property type="entry name" value="Peptidase_M24"/>
    <property type="match status" value="1"/>
</dbReference>
<feature type="binding site" evidence="6">
    <location>
        <position position="83"/>
    </location>
    <ligand>
        <name>substrate</name>
    </ligand>
</feature>
<feature type="binding site" evidence="6">
    <location>
        <position position="111"/>
    </location>
    <ligand>
        <name>a divalent metal cation</name>
        <dbReference type="ChEBI" id="CHEBI:60240"/>
        <label>2</label>
        <note>catalytic</note>
    </ligand>
</feature>
<dbReference type="Gene3D" id="3.90.230.10">
    <property type="entry name" value="Creatinase/methionine aminopeptidase superfamily"/>
    <property type="match status" value="1"/>
</dbReference>
<comment type="subunit">
    <text evidence="6">Monomer.</text>
</comment>
<evidence type="ECO:0000256" key="3">
    <source>
        <dbReference type="ARBA" id="ARBA00022670"/>
    </source>
</evidence>
<feature type="binding site" evidence="6">
    <location>
        <position position="239"/>
    </location>
    <ligand>
        <name>a divalent metal cation</name>
        <dbReference type="ChEBI" id="CHEBI:60240"/>
        <label>1</label>
    </ligand>
</feature>
<dbReference type="RefSeq" id="WP_162452681.1">
    <property type="nucleotide sequence ID" value="NZ_WLZY01000009.1"/>
</dbReference>
<protein>
    <recommendedName>
        <fullName evidence="6 7">Methionine aminopeptidase</fullName>
        <shortName evidence="6">MAP</shortName>
        <shortName evidence="6">MetAP</shortName>
        <ecNumber evidence="6 7">3.4.11.18</ecNumber>
    </recommendedName>
    <alternativeName>
        <fullName evidence="6">Peptidase M</fullName>
    </alternativeName>
</protein>
<dbReference type="PANTHER" id="PTHR43330">
    <property type="entry name" value="METHIONINE AMINOPEPTIDASE"/>
    <property type="match status" value="1"/>
</dbReference>
<accession>A0A7K3MAH2</accession>
<dbReference type="HAMAP" id="MF_01974">
    <property type="entry name" value="MetAP_1"/>
    <property type="match status" value="1"/>
</dbReference>
<dbReference type="SUPFAM" id="SSF55920">
    <property type="entry name" value="Creatinase/aminopeptidase"/>
    <property type="match status" value="1"/>
</dbReference>
<comment type="function">
    <text evidence="1 6">Removes the N-terminal methionine from nascent proteins. The N-terminal methionine is often cleaved when the second residue in the primary sequence is small and uncharged (Met-Ala-, Cys, Gly, Pro, Ser, Thr, or Val). Requires deformylation of the N(alpha)-formylated initiator methionine before it can be hydrolyzed.</text>
</comment>
<dbReference type="GO" id="GO:0004239">
    <property type="term" value="F:initiator methionyl aminopeptidase activity"/>
    <property type="evidence" value="ECO:0007669"/>
    <property type="project" value="UniProtKB-UniRule"/>
</dbReference>
<dbReference type="GO" id="GO:0006508">
    <property type="term" value="P:proteolysis"/>
    <property type="evidence" value="ECO:0007669"/>
    <property type="project" value="UniProtKB-KW"/>
</dbReference>
<evidence type="ECO:0000256" key="6">
    <source>
        <dbReference type="HAMAP-Rule" id="MF_01974"/>
    </source>
</evidence>
<feature type="binding site" evidence="6">
    <location>
        <position position="111"/>
    </location>
    <ligand>
        <name>a divalent metal cation</name>
        <dbReference type="ChEBI" id="CHEBI:60240"/>
        <label>1</label>
    </ligand>
</feature>
<comment type="similarity">
    <text evidence="6">Belongs to the peptidase M24A family. Methionine aminopeptidase type 1 subfamily.</text>
</comment>
<keyword evidence="4 6" id="KW-0479">Metal-binding</keyword>
<comment type="catalytic activity">
    <reaction evidence="6 7">
        <text>Release of N-terminal amino acids, preferentially methionine, from peptides and arylamides.</text>
        <dbReference type="EC" id="3.4.11.18"/>
    </reaction>
</comment>
<evidence type="ECO:0000256" key="7">
    <source>
        <dbReference type="RuleBase" id="RU003653"/>
    </source>
</evidence>
<evidence type="ECO:0000313" key="9">
    <source>
        <dbReference type="EMBL" id="NDL59972.1"/>
    </source>
</evidence>
<proteinExistence type="inferred from homology"/>
<dbReference type="InterPro" id="IPR036005">
    <property type="entry name" value="Creatinase/aminopeptidase-like"/>
</dbReference>
<sequence>MVELKTPGEIDAMAAAGRVVATVHATVRAHAAVGVSLKELDDVAHDVIRAAGATSSFLGYQPGFASSPYPGVLNTSVNDVMLHGLPTAYRLRDGDLLGVDCGAHIDGWHADAATTFIVGNPDPADEKLIETTERMLHAGIDAARPGGRMGDISHAMEVIGRAAGYGIQSDFGGHGIGRAMHEEPFVPNEGRPGRGWPLRPGLVIAIEPSLMAGSHDHYYIADDGWSIRTGDGSRGAHVEHTVAITDDGPRILTAHLD</sequence>
<feature type="binding site" evidence="6">
    <location>
        <position position="100"/>
    </location>
    <ligand>
        <name>a divalent metal cation</name>
        <dbReference type="ChEBI" id="CHEBI:60240"/>
        <label>1</label>
    </ligand>
</feature>
<comment type="caution">
    <text evidence="9">The sequence shown here is derived from an EMBL/GenBank/DDBJ whole genome shotgun (WGS) entry which is preliminary data.</text>
</comment>
<evidence type="ECO:0000313" key="10">
    <source>
        <dbReference type="Proteomes" id="UP000460435"/>
    </source>
</evidence>
<keyword evidence="5 6" id="KW-0378">Hydrolase</keyword>
<dbReference type="GO" id="GO:0046872">
    <property type="term" value="F:metal ion binding"/>
    <property type="evidence" value="ECO:0007669"/>
    <property type="project" value="UniProtKB-UniRule"/>
</dbReference>
<feature type="binding site" evidence="6">
    <location>
        <position position="181"/>
    </location>
    <ligand>
        <name>substrate</name>
    </ligand>
</feature>
<evidence type="ECO:0000256" key="1">
    <source>
        <dbReference type="ARBA" id="ARBA00002521"/>
    </source>
</evidence>
<feature type="binding site" evidence="6">
    <location>
        <position position="174"/>
    </location>
    <ligand>
        <name>a divalent metal cation</name>
        <dbReference type="ChEBI" id="CHEBI:60240"/>
        <label>2</label>
        <note>catalytic</note>
    </ligand>
</feature>
<feature type="domain" description="Peptidase M24" evidence="8">
    <location>
        <begin position="12"/>
        <end position="246"/>
    </location>
</feature>
<feature type="binding site" evidence="6">
    <location>
        <position position="207"/>
    </location>
    <ligand>
        <name>a divalent metal cation</name>
        <dbReference type="ChEBI" id="CHEBI:60240"/>
        <label>2</label>
        <note>catalytic</note>
    </ligand>
</feature>
<reference evidence="9 10" key="1">
    <citation type="submission" date="2019-11" db="EMBL/GenBank/DDBJ databases">
        <authorList>
            <person name="Li X.-J."/>
            <person name="Feng X.-M."/>
        </authorList>
    </citation>
    <scope>NUCLEOTIDE SEQUENCE [LARGE SCALE GENOMIC DNA]</scope>
    <source>
        <strain evidence="9 10">XMNu-373</strain>
    </source>
</reference>
<dbReference type="PANTHER" id="PTHR43330:SF27">
    <property type="entry name" value="METHIONINE AMINOPEPTIDASE"/>
    <property type="match status" value="1"/>
</dbReference>
<dbReference type="PRINTS" id="PR00599">
    <property type="entry name" value="MAPEPTIDASE"/>
</dbReference>
<dbReference type="NCBIfam" id="TIGR00500">
    <property type="entry name" value="met_pdase_I"/>
    <property type="match status" value="1"/>
</dbReference>
<evidence type="ECO:0000256" key="2">
    <source>
        <dbReference type="ARBA" id="ARBA00022438"/>
    </source>
</evidence>
<dbReference type="EC" id="3.4.11.18" evidence="6 7"/>
<dbReference type="InterPro" id="IPR001714">
    <property type="entry name" value="Pept_M24_MAP"/>
</dbReference>
<evidence type="ECO:0000259" key="8">
    <source>
        <dbReference type="Pfam" id="PF00557"/>
    </source>
</evidence>
<keyword evidence="10" id="KW-1185">Reference proteome</keyword>
<comment type="cofactor">
    <cofactor evidence="6">
        <name>Co(2+)</name>
        <dbReference type="ChEBI" id="CHEBI:48828"/>
    </cofactor>
    <cofactor evidence="6">
        <name>Zn(2+)</name>
        <dbReference type="ChEBI" id="CHEBI:29105"/>
    </cofactor>
    <cofactor evidence="6">
        <name>Mn(2+)</name>
        <dbReference type="ChEBI" id="CHEBI:29035"/>
    </cofactor>
    <cofactor evidence="6">
        <name>Fe(2+)</name>
        <dbReference type="ChEBI" id="CHEBI:29033"/>
    </cofactor>
    <text evidence="6">Binds 2 divalent metal cations per subunit. Has a high-affinity and a low affinity metal-binding site. The true nature of the physiological cofactor is under debate. The enzyme is active with cobalt, zinc, manganese or divalent iron ions. Most likely, methionine aminopeptidases function as mononuclear Fe(2+)-metalloproteases under physiological conditions, and the catalytically relevant metal-binding site has been assigned to the histidine-containing high-affinity site.</text>
</comment>
<gene>
    <name evidence="6 9" type="primary">map</name>
    <name evidence="9" type="ORF">F7O44_23130</name>
</gene>
<evidence type="ECO:0000256" key="5">
    <source>
        <dbReference type="ARBA" id="ARBA00022801"/>
    </source>
</evidence>
<dbReference type="CDD" id="cd01086">
    <property type="entry name" value="MetAP1"/>
    <property type="match status" value="1"/>
</dbReference>
<dbReference type="GO" id="GO:0005829">
    <property type="term" value="C:cytosol"/>
    <property type="evidence" value="ECO:0007669"/>
    <property type="project" value="TreeGrafter"/>
</dbReference>
<name>A0A7K3MAH2_9ACTN</name>